<reference evidence="1" key="2">
    <citation type="submission" date="2025-09" db="UniProtKB">
        <authorList>
            <consortium name="EnsemblPlants"/>
        </authorList>
    </citation>
    <scope>IDENTIFICATION</scope>
</reference>
<dbReference type="Proteomes" id="UP001732700">
    <property type="component" value="Chromosome 3C"/>
</dbReference>
<dbReference type="EnsemblPlants" id="AVESA.00010b.r2.3CG0513970.1">
    <property type="protein sequence ID" value="AVESA.00010b.r2.3CG0513970.1.CDS.1"/>
    <property type="gene ID" value="AVESA.00010b.r2.3CG0513970"/>
</dbReference>
<sequence>MHVQEERTMPLVLDELKETTIMGNRKSFAVVLLCCLLTVVAAMPAEHVDPVHDGAMSTYMVHIASSHSPRATRNTARLTRAYTSFLHDTLPSGMNVPAPNILYSYAHAMTGFAARLTARQAAHLEAQPSVLAVIPDGLYELHTTMSSSFLGLTPSSPLMMESNGATDVVIGVIDTGIYPKDRASFAADPWMTPPPRSFRGGCVSTPDFNATEYCNNKLVGAKFFHKGHVAMTSHMTSLAPASRSPLDVEGHGTHCASIAAGAPVPDASLFGFARGTAKGTAPGARIASYNVCGGGCTSSDILAGIDEAIADKVDVLSISIGLNATHLLSDPMMTGAFRAVREGIFVSAAAGNLGPDKATVKNQAPWVCTVGASSMNREFRAPVVLGDGRTFTGYSLYSGPDPYGTMTPLVYSGDAGSDACEAGKLDPSKVRGKIVVCAAGGAEQGWAVKQAGGVGAILASRPAYGEYAEAEAHLLPAVAVTHAEAVEIAKYTQTPNPVARISYFSSVMGVVDPPSPRVLSFSGRGPSRAAPEILKPDIIAPGVQILAAWTGEKSPTELDFDRRRVEFNIISGTSMAAPQVSGIAALLKVARPEWSPAAIKSALMTTAYNVDSSGGVIKDMSTGKEAGPFQLGAGHVDPNRALDPGLVYDAGEDDYISFLCALGYTPPIIAIFTGGSPVMDICSKRQRIAVGDHNYPAFSVVFRSYDQQVTQRRVVRNVGSNVNAVYTLGYRASPSGWSGVVNPTKLVFDAQHQTLEYTVTFSLILSEASNSNETEAHSALVWTDGEHKVVSPVVLTWPAPSAAVAAM</sequence>
<proteinExistence type="predicted"/>
<reference evidence="1" key="1">
    <citation type="submission" date="2021-05" db="EMBL/GenBank/DDBJ databases">
        <authorList>
            <person name="Scholz U."/>
            <person name="Mascher M."/>
            <person name="Fiebig A."/>
        </authorList>
    </citation>
    <scope>NUCLEOTIDE SEQUENCE [LARGE SCALE GENOMIC DNA]</scope>
</reference>
<evidence type="ECO:0000313" key="2">
    <source>
        <dbReference type="Proteomes" id="UP001732700"/>
    </source>
</evidence>
<name>A0ACD5VVN7_AVESA</name>
<keyword evidence="2" id="KW-1185">Reference proteome</keyword>
<protein>
    <submittedName>
        <fullName evidence="1">Uncharacterized protein</fullName>
    </submittedName>
</protein>
<organism evidence="1 2">
    <name type="scientific">Avena sativa</name>
    <name type="common">Oat</name>
    <dbReference type="NCBI Taxonomy" id="4498"/>
    <lineage>
        <taxon>Eukaryota</taxon>
        <taxon>Viridiplantae</taxon>
        <taxon>Streptophyta</taxon>
        <taxon>Embryophyta</taxon>
        <taxon>Tracheophyta</taxon>
        <taxon>Spermatophyta</taxon>
        <taxon>Magnoliopsida</taxon>
        <taxon>Liliopsida</taxon>
        <taxon>Poales</taxon>
        <taxon>Poaceae</taxon>
        <taxon>BOP clade</taxon>
        <taxon>Pooideae</taxon>
        <taxon>Poodae</taxon>
        <taxon>Poeae</taxon>
        <taxon>Poeae Chloroplast Group 1 (Aveneae type)</taxon>
        <taxon>Aveninae</taxon>
        <taxon>Avena</taxon>
    </lineage>
</organism>
<evidence type="ECO:0000313" key="1">
    <source>
        <dbReference type="EnsemblPlants" id="AVESA.00010b.r2.3CG0513970.1.CDS.1"/>
    </source>
</evidence>
<accession>A0ACD5VVN7</accession>